<dbReference type="AlphaFoldDB" id="A4GI02"/>
<keyword evidence="5" id="KW-0560">Oxidoreductase</keyword>
<keyword evidence="4" id="KW-0274">FAD</keyword>
<proteinExistence type="inferred from homology"/>
<dbReference type="Pfam" id="PF02771">
    <property type="entry name" value="Acyl-CoA_dh_N"/>
    <property type="match status" value="1"/>
</dbReference>
<organism evidence="8">
    <name type="scientific">uncultured marine bacterium EB0_39H12</name>
    <dbReference type="NCBI Taxonomy" id="415437"/>
    <lineage>
        <taxon>Bacteria</taxon>
        <taxon>environmental samples</taxon>
    </lineage>
</organism>
<dbReference type="InterPro" id="IPR036250">
    <property type="entry name" value="AcylCo_DH-like_C"/>
</dbReference>
<dbReference type="SUPFAM" id="SSF56645">
    <property type="entry name" value="Acyl-CoA dehydrogenase NM domain-like"/>
    <property type="match status" value="1"/>
</dbReference>
<dbReference type="GO" id="GO:0050660">
    <property type="term" value="F:flavin adenine dinucleotide binding"/>
    <property type="evidence" value="ECO:0007669"/>
    <property type="project" value="InterPro"/>
</dbReference>
<evidence type="ECO:0000256" key="4">
    <source>
        <dbReference type="ARBA" id="ARBA00022827"/>
    </source>
</evidence>
<evidence type="ECO:0000259" key="6">
    <source>
        <dbReference type="Pfam" id="PF00441"/>
    </source>
</evidence>
<name>A4GI02_9BACT</name>
<dbReference type="Gene3D" id="1.20.140.10">
    <property type="entry name" value="Butyryl-CoA Dehydrogenase, subunit A, domain 3"/>
    <property type="match status" value="1"/>
</dbReference>
<dbReference type="SUPFAM" id="SSF47203">
    <property type="entry name" value="Acyl-CoA dehydrogenase C-terminal domain-like"/>
    <property type="match status" value="1"/>
</dbReference>
<dbReference type="InterPro" id="IPR013786">
    <property type="entry name" value="AcylCoA_DH/ox_N"/>
</dbReference>
<evidence type="ECO:0000256" key="1">
    <source>
        <dbReference type="ARBA" id="ARBA00001974"/>
    </source>
</evidence>
<evidence type="ECO:0000256" key="5">
    <source>
        <dbReference type="ARBA" id="ARBA00023002"/>
    </source>
</evidence>
<accession>A4GI02</accession>
<keyword evidence="3" id="KW-0285">Flavoprotein</keyword>
<comment type="cofactor">
    <cofactor evidence="1">
        <name>FAD</name>
        <dbReference type="ChEBI" id="CHEBI:57692"/>
    </cofactor>
</comment>
<comment type="similarity">
    <text evidence="2">Belongs to the acyl-CoA dehydrogenase family.</text>
</comment>
<dbReference type="InterPro" id="IPR037069">
    <property type="entry name" value="AcylCoA_DH/ox_N_sf"/>
</dbReference>
<evidence type="ECO:0000256" key="2">
    <source>
        <dbReference type="ARBA" id="ARBA00009347"/>
    </source>
</evidence>
<evidence type="ECO:0000259" key="7">
    <source>
        <dbReference type="Pfam" id="PF02771"/>
    </source>
</evidence>
<evidence type="ECO:0000313" key="8">
    <source>
        <dbReference type="EMBL" id="ABL97713.1"/>
    </source>
</evidence>
<reference evidence="8" key="1">
    <citation type="journal article" date="2007" name="Environ. Microbiol.">
        <title>Proteorhodopsin photosystem gene clusters exhibit co-evolutionary trends and shared ancestry among diverse marine microbial phyla.</title>
        <authorList>
            <person name="McCarren J."/>
            <person name="Delong E.F."/>
        </authorList>
    </citation>
    <scope>NUCLEOTIDE SEQUENCE</scope>
</reference>
<feature type="domain" description="Acyl-CoA dehydrogenase/oxidase C-terminal" evidence="6">
    <location>
        <begin position="214"/>
        <end position="352"/>
    </location>
</feature>
<dbReference type="EMBL" id="EF089399">
    <property type="protein sequence ID" value="ABL97713.1"/>
    <property type="molecule type" value="Genomic_DNA"/>
</dbReference>
<dbReference type="GO" id="GO:0003995">
    <property type="term" value="F:acyl-CoA dehydrogenase activity"/>
    <property type="evidence" value="ECO:0007669"/>
    <property type="project" value="TreeGrafter"/>
</dbReference>
<protein>
    <submittedName>
        <fullName evidence="8">Putative acyl-CoA dehydrogenase</fullName>
    </submittedName>
</protein>
<gene>
    <name evidence="8" type="ORF">MBMO_EB0-39H12.0089</name>
</gene>
<dbReference type="Gene3D" id="1.10.540.10">
    <property type="entry name" value="Acyl-CoA dehydrogenase/oxidase, N-terminal domain"/>
    <property type="match status" value="1"/>
</dbReference>
<sequence length="362" mass="38832">MYFGLSEEQKSLEENINRFLADNAPLDTIKAVANGEEIQAKSVHQGILDLGLSGLVIPEEYGGLELNMLFATVVAAALGSGTAPVPYTGSYVMAPLAINLAGSDGQKNQWLPKIAGGECVIGVGLSEYVGAREDAGIEFSNGKLSGRSLFLIDGKNADAYLLANKSGELFLVEASSPGIEVIELTTVDKTRTSIELILKDVNADLLSGSSDKSVIEKVLDAGRIMLAADTVGAAQVMLDKSVAYSLERKQFGRLIGSFQAVKHMCAEMAAELEPCHSMIWHAAHCFDNVPEEARLMACQTKAHISEVGQQVSKTATEVHGGMGFTDELGLHYWFKRIGLNKQLLGSPELIREEAGRLQGFDQ</sequence>
<dbReference type="InterPro" id="IPR009075">
    <property type="entry name" value="AcylCo_DH/oxidase_C"/>
</dbReference>
<evidence type="ECO:0000256" key="3">
    <source>
        <dbReference type="ARBA" id="ARBA00022630"/>
    </source>
</evidence>
<dbReference type="Pfam" id="PF00441">
    <property type="entry name" value="Acyl-CoA_dh_1"/>
    <property type="match status" value="1"/>
</dbReference>
<dbReference type="PANTHER" id="PTHR43884">
    <property type="entry name" value="ACYL-COA DEHYDROGENASE"/>
    <property type="match status" value="1"/>
</dbReference>
<dbReference type="InterPro" id="IPR009100">
    <property type="entry name" value="AcylCoA_DH/oxidase_NM_dom_sf"/>
</dbReference>
<feature type="domain" description="Acyl-CoA dehydrogenase/oxidase N-terminal" evidence="7">
    <location>
        <begin position="6"/>
        <end position="118"/>
    </location>
</feature>
<dbReference type="PANTHER" id="PTHR43884:SF20">
    <property type="entry name" value="ACYL-COA DEHYDROGENASE FADE28"/>
    <property type="match status" value="1"/>
</dbReference>
<dbReference type="CDD" id="cd00567">
    <property type="entry name" value="ACAD"/>
    <property type="match status" value="1"/>
</dbReference>